<dbReference type="EMBL" id="BMAT01003090">
    <property type="protein sequence ID" value="GFS19784.1"/>
    <property type="molecule type" value="Genomic_DNA"/>
</dbReference>
<keyword evidence="3" id="KW-1185">Reference proteome</keyword>
<keyword evidence="1" id="KW-0472">Membrane</keyword>
<evidence type="ECO:0000313" key="3">
    <source>
        <dbReference type="Proteomes" id="UP000762676"/>
    </source>
</evidence>
<feature type="transmembrane region" description="Helical" evidence="1">
    <location>
        <begin position="29"/>
        <end position="51"/>
    </location>
</feature>
<name>A0AAV4JAF9_9GAST</name>
<keyword evidence="1" id="KW-1133">Transmembrane helix</keyword>
<evidence type="ECO:0000256" key="1">
    <source>
        <dbReference type="SAM" id="Phobius"/>
    </source>
</evidence>
<reference evidence="2 3" key="1">
    <citation type="journal article" date="2021" name="Elife">
        <title>Chloroplast acquisition without the gene transfer in kleptoplastic sea slugs, Plakobranchus ocellatus.</title>
        <authorList>
            <person name="Maeda T."/>
            <person name="Takahashi S."/>
            <person name="Yoshida T."/>
            <person name="Shimamura S."/>
            <person name="Takaki Y."/>
            <person name="Nagai Y."/>
            <person name="Toyoda A."/>
            <person name="Suzuki Y."/>
            <person name="Arimoto A."/>
            <person name="Ishii H."/>
            <person name="Satoh N."/>
            <person name="Nishiyama T."/>
            <person name="Hasebe M."/>
            <person name="Maruyama T."/>
            <person name="Minagawa J."/>
            <person name="Obokata J."/>
            <person name="Shigenobu S."/>
        </authorList>
    </citation>
    <scope>NUCLEOTIDE SEQUENCE [LARGE SCALE GENOMIC DNA]</scope>
</reference>
<sequence length="155" mass="16831">MDETSSLLAEYEALSVADDYDHNSLKPQVVVVAVVVVVVVAAAVVVVVIVVRNRSSSNVRIAVSGIRLLKTQENSKIFMSKVPALYTLGLNIRNERCVTLLSNWPGFRPSRARRINNVVINIIIFEIVIYVSTNTAVPTSTTTAILITSTTTTSA</sequence>
<evidence type="ECO:0000313" key="2">
    <source>
        <dbReference type="EMBL" id="GFS19784.1"/>
    </source>
</evidence>
<accession>A0AAV4JAF9</accession>
<organism evidence="2 3">
    <name type="scientific">Elysia marginata</name>
    <dbReference type="NCBI Taxonomy" id="1093978"/>
    <lineage>
        <taxon>Eukaryota</taxon>
        <taxon>Metazoa</taxon>
        <taxon>Spiralia</taxon>
        <taxon>Lophotrochozoa</taxon>
        <taxon>Mollusca</taxon>
        <taxon>Gastropoda</taxon>
        <taxon>Heterobranchia</taxon>
        <taxon>Euthyneura</taxon>
        <taxon>Panpulmonata</taxon>
        <taxon>Sacoglossa</taxon>
        <taxon>Placobranchoidea</taxon>
        <taxon>Plakobranchidae</taxon>
        <taxon>Elysia</taxon>
    </lineage>
</organism>
<dbReference type="AlphaFoldDB" id="A0AAV4JAF9"/>
<proteinExistence type="predicted"/>
<comment type="caution">
    <text evidence="2">The sequence shown here is derived from an EMBL/GenBank/DDBJ whole genome shotgun (WGS) entry which is preliminary data.</text>
</comment>
<protein>
    <submittedName>
        <fullName evidence="2">Uncharacterized protein</fullName>
    </submittedName>
</protein>
<dbReference type="Proteomes" id="UP000762676">
    <property type="component" value="Unassembled WGS sequence"/>
</dbReference>
<feature type="transmembrane region" description="Helical" evidence="1">
    <location>
        <begin position="115"/>
        <end position="133"/>
    </location>
</feature>
<keyword evidence="1" id="KW-0812">Transmembrane</keyword>
<gene>
    <name evidence="2" type="ORF">ElyMa_001552600</name>
</gene>